<evidence type="ECO:0000259" key="4">
    <source>
        <dbReference type="PROSITE" id="PS51232"/>
    </source>
</evidence>
<dbReference type="Pfam" id="PF02181">
    <property type="entry name" value="FH2"/>
    <property type="match status" value="1"/>
</dbReference>
<dbReference type="CDD" id="cd22061">
    <property type="entry name" value="WH2_INF2"/>
    <property type="match status" value="1"/>
</dbReference>
<evidence type="ECO:0000256" key="1">
    <source>
        <dbReference type="SAM" id="Coils"/>
    </source>
</evidence>
<feature type="domain" description="GBD/FH3" evidence="4">
    <location>
        <begin position="1"/>
        <end position="331"/>
    </location>
</feature>
<dbReference type="PROSITE" id="PS51082">
    <property type="entry name" value="WH2"/>
    <property type="match status" value="1"/>
</dbReference>
<proteinExistence type="predicted"/>
<feature type="domain" description="FH2" evidence="5">
    <location>
        <begin position="645"/>
        <end position="1035"/>
    </location>
</feature>
<feature type="compositionally biased region" description="Polar residues" evidence="2">
    <location>
        <begin position="365"/>
        <end position="393"/>
    </location>
</feature>
<dbReference type="InterPro" id="IPR042201">
    <property type="entry name" value="FH2_Formin_sf"/>
</dbReference>
<dbReference type="InterPro" id="IPR015425">
    <property type="entry name" value="FH2_Formin"/>
</dbReference>
<dbReference type="SUPFAM" id="SSF48371">
    <property type="entry name" value="ARM repeat"/>
    <property type="match status" value="1"/>
</dbReference>
<feature type="compositionally biased region" description="Polar residues" evidence="2">
    <location>
        <begin position="1081"/>
        <end position="1094"/>
    </location>
</feature>
<dbReference type="GO" id="GO:0003779">
    <property type="term" value="F:actin binding"/>
    <property type="evidence" value="ECO:0007669"/>
    <property type="project" value="InterPro"/>
</dbReference>
<dbReference type="Gene3D" id="1.25.10.10">
    <property type="entry name" value="Leucine-rich Repeat Variant"/>
    <property type="match status" value="1"/>
</dbReference>
<dbReference type="SMART" id="SM01139">
    <property type="entry name" value="Drf_FH3"/>
    <property type="match status" value="1"/>
</dbReference>
<dbReference type="Pfam" id="PF06371">
    <property type="entry name" value="Drf_GBD"/>
    <property type="match status" value="1"/>
</dbReference>
<evidence type="ECO:0000313" key="7">
    <source>
        <dbReference type="Proteomes" id="UP000472273"/>
    </source>
</evidence>
<feature type="region of interest" description="Disordered" evidence="2">
    <location>
        <begin position="582"/>
        <end position="607"/>
    </location>
</feature>
<keyword evidence="7" id="KW-1185">Reference proteome</keyword>
<dbReference type="SUPFAM" id="SSF101447">
    <property type="entry name" value="Formin homology 2 domain (FH2 domain)"/>
    <property type="match status" value="1"/>
</dbReference>
<protein>
    <submittedName>
        <fullName evidence="6">Inverted formin 2</fullName>
    </submittedName>
</protein>
<dbReference type="GO" id="GO:0030036">
    <property type="term" value="P:actin cytoskeleton organization"/>
    <property type="evidence" value="ECO:0007669"/>
    <property type="project" value="InterPro"/>
</dbReference>
<dbReference type="InterPro" id="IPR014768">
    <property type="entry name" value="GBD/FH3_dom"/>
</dbReference>
<dbReference type="PROSITE" id="PS51444">
    <property type="entry name" value="FH2"/>
    <property type="match status" value="1"/>
</dbReference>
<reference evidence="6" key="1">
    <citation type="submission" date="2025-08" db="UniProtKB">
        <authorList>
            <consortium name="Ensembl"/>
        </authorList>
    </citation>
    <scope>IDENTIFICATION</scope>
</reference>
<accession>A0A670ZFU4</accession>
<name>A0A670ZFU4_PSETE</name>
<feature type="compositionally biased region" description="Pro residues" evidence="2">
    <location>
        <begin position="425"/>
        <end position="434"/>
    </location>
</feature>
<dbReference type="InterPro" id="IPR010472">
    <property type="entry name" value="FH3_dom"/>
</dbReference>
<dbReference type="GeneTree" id="ENSGT00940000155691"/>
<feature type="compositionally biased region" description="Polar residues" evidence="2">
    <location>
        <begin position="1223"/>
        <end position="1236"/>
    </location>
</feature>
<dbReference type="PANTHER" id="PTHR46345">
    <property type="entry name" value="INVERTED FORMIN-2"/>
    <property type="match status" value="1"/>
</dbReference>
<feature type="coiled-coil region" evidence="1">
    <location>
        <begin position="933"/>
        <end position="971"/>
    </location>
</feature>
<dbReference type="Gene3D" id="1.20.58.2220">
    <property type="entry name" value="Formin, FH2 domain"/>
    <property type="match status" value="1"/>
</dbReference>
<evidence type="ECO:0000313" key="6">
    <source>
        <dbReference type="Ensembl" id="ENSPTXP00000021593.1"/>
    </source>
</evidence>
<dbReference type="OMA" id="MVCSQQY"/>
<dbReference type="InterPro" id="IPR011989">
    <property type="entry name" value="ARM-like"/>
</dbReference>
<feature type="compositionally biased region" description="Basic residues" evidence="2">
    <location>
        <begin position="1246"/>
        <end position="1258"/>
    </location>
</feature>
<dbReference type="Pfam" id="PF06367">
    <property type="entry name" value="Drf_FH3"/>
    <property type="match status" value="1"/>
</dbReference>
<feature type="compositionally biased region" description="Polar residues" evidence="2">
    <location>
        <begin position="404"/>
        <end position="413"/>
    </location>
</feature>
<evidence type="ECO:0000259" key="3">
    <source>
        <dbReference type="PROSITE" id="PS51082"/>
    </source>
</evidence>
<feature type="domain" description="WH2" evidence="3">
    <location>
        <begin position="1063"/>
        <end position="1078"/>
    </location>
</feature>
<dbReference type="Pfam" id="PF02205">
    <property type="entry name" value="WH2"/>
    <property type="match status" value="1"/>
</dbReference>
<organism evidence="6 7">
    <name type="scientific">Pseudonaja textilis</name>
    <name type="common">Eastern brown snake</name>
    <dbReference type="NCBI Taxonomy" id="8673"/>
    <lineage>
        <taxon>Eukaryota</taxon>
        <taxon>Metazoa</taxon>
        <taxon>Chordata</taxon>
        <taxon>Craniata</taxon>
        <taxon>Vertebrata</taxon>
        <taxon>Euteleostomi</taxon>
        <taxon>Lepidosauria</taxon>
        <taxon>Squamata</taxon>
        <taxon>Bifurcata</taxon>
        <taxon>Unidentata</taxon>
        <taxon>Episquamata</taxon>
        <taxon>Toxicofera</taxon>
        <taxon>Serpentes</taxon>
        <taxon>Colubroidea</taxon>
        <taxon>Elapidae</taxon>
        <taxon>Hydrophiinae</taxon>
        <taxon>Pseudonaja</taxon>
    </lineage>
</organism>
<dbReference type="Ensembl" id="ENSPTXT00000022255.1">
    <property type="protein sequence ID" value="ENSPTXP00000021593.1"/>
    <property type="gene ID" value="ENSPTXG00000014950.1"/>
</dbReference>
<dbReference type="AlphaFoldDB" id="A0A670ZFU4"/>
<keyword evidence="1" id="KW-0175">Coiled coil</keyword>
<dbReference type="PANTHER" id="PTHR46345:SF5">
    <property type="entry name" value="INVERTED FORMIN-2"/>
    <property type="match status" value="1"/>
</dbReference>
<evidence type="ECO:0000256" key="2">
    <source>
        <dbReference type="SAM" id="MobiDB-lite"/>
    </source>
</evidence>
<dbReference type="GO" id="GO:0048471">
    <property type="term" value="C:perinuclear region of cytoplasm"/>
    <property type="evidence" value="ECO:0007669"/>
    <property type="project" value="Ensembl"/>
</dbReference>
<sequence>MSSKKETVHKKWSVLKERLGSQDSDQTEANLENAEPELCIRLLQIPSVVNYSGLKKRLESSDDSWMVQFLELCGLDLLLEALDRLSGRGVSRISDALLQLTCINCVRAVMNSQKGIEYIVSNEGYVRKLSQALDTSNIMVKKQVFELLAALCIYSFDGHVLALDALDHYKTVKNQQYRFSVIMNELSVTDNVPYMITLLSVINAVILGTEELRGRMQLRNEFIGLQFLDILSKLRDIEDEDLLIQCETFEEAKTEDDEELLRICDGIDMNSHQDVFSSLFNKVSSSPVSVQLLSILQSLLHLEPSHRSSLLLWESLEILVSRAILLANDIQDNSVEEVMDRLLSVKKHRKKRELGSRRAAKKVNESTQTNEDLGQCPNTTQSSSPRTCSSNLPLNVEPPDASKVASSCFSVSPASPEWNLSSAAPVPPPSPPLPGTSDMLPQQPSPLPGMQMPVSVPTLHDVATIPPPPPLPPMTSILPPPPLPSMTGIPPPPPPPLPTMIGAWIPPPPPLPSMTGAHSLNSAMPPPPPPLPGVVGIPPPPPLPGMAGIPPPPPLPGMVGIPPPPPLPGMVGIPPPPALPGAAGVPPPPPPLPGMPPPPPPLPGMEGLPPPPPLPGIPPPPPLGVNIEEIVPAWANALSYATPPPKRRKMPTLRMKKLNWQKLPTNVVRESHSMWASVTSTSEEYIEPDYSKIEQLFCFPQTKPKSKEVAPVKTEPKEITFLDSKKSLNLNIFLKQFKCTNEEVVKMIQEGDRTKFDVEVLKQLLKLLPEKHEIENLKAFKEEKEKLANADQFYLLLLGVPSYQLRIECMLICEETAVLLEMLQPKAETVRRACEDLLSSHRLPIFCQLILDVGNFLNYGSHTGDADGFKIGTLLKLTETKANQTRITLLHHILEEVEKNHTDLLQLPKDLECVSKAAGINLDVIHSESSSNIKKLLELERKLTSSIEEVKAQYRTAIQDSLTANQKLEDEFELIETKRTELANYLCEDPNKLSLEEIFNTMKTFRDLFIKALKENKDRKEQAAKAEKRKKQLEEEEAKRPKGEDGKTIKKGAVKQEEVCVIDALLADIRKGFQLRKTTRNKNGTDTPMKTTPQRGRVIGKNRKSEKLMSFFPFIQDVKDPEQEDDSRVQNNFQDQVENAKSSEGVDLGDPASRTEPDGSNSIYRNDDTREKIPGNTKQLTTSQEMALETLALPETSKVNEDRSSDSLLDTSQDRSFSEEPVTDSSYSATVPSEQAQAGKDGQRSSSKRKKKKRHSKGHSTMVDTGDKKTKRVCEIQ</sequence>
<dbReference type="SMART" id="SM00498">
    <property type="entry name" value="FH2"/>
    <property type="match status" value="1"/>
</dbReference>
<feature type="region of interest" description="Disordered" evidence="2">
    <location>
        <begin position="1137"/>
        <end position="1277"/>
    </location>
</feature>
<feature type="region of interest" description="Disordered" evidence="2">
    <location>
        <begin position="349"/>
        <end position="445"/>
    </location>
</feature>
<dbReference type="GO" id="GO:0090140">
    <property type="term" value="P:regulation of mitochondrial fission"/>
    <property type="evidence" value="ECO:0007669"/>
    <property type="project" value="Ensembl"/>
</dbReference>
<dbReference type="Pfam" id="PF06346">
    <property type="entry name" value="Drf_FH1"/>
    <property type="match status" value="1"/>
</dbReference>
<gene>
    <name evidence="6" type="primary">INF2</name>
</gene>
<evidence type="ECO:0000259" key="5">
    <source>
        <dbReference type="PROSITE" id="PS51444"/>
    </source>
</evidence>
<feature type="region of interest" description="Disordered" evidence="2">
    <location>
        <begin position="1020"/>
        <end position="1050"/>
    </location>
</feature>
<dbReference type="PROSITE" id="PS51232">
    <property type="entry name" value="GBD_FH3"/>
    <property type="match status" value="1"/>
</dbReference>
<dbReference type="GO" id="GO:0031267">
    <property type="term" value="F:small GTPase binding"/>
    <property type="evidence" value="ECO:0007669"/>
    <property type="project" value="InterPro"/>
</dbReference>
<dbReference type="InterPro" id="IPR003124">
    <property type="entry name" value="WH2_dom"/>
</dbReference>
<dbReference type="InterPro" id="IPR010473">
    <property type="entry name" value="GTPase-bd"/>
</dbReference>
<feature type="compositionally biased region" description="Polar residues" evidence="2">
    <location>
        <begin position="1176"/>
        <end position="1185"/>
    </location>
</feature>
<dbReference type="Proteomes" id="UP000472273">
    <property type="component" value="Unplaced"/>
</dbReference>
<feature type="compositionally biased region" description="Basic and acidic residues" evidence="2">
    <location>
        <begin position="1265"/>
        <end position="1277"/>
    </location>
</feature>
<dbReference type="SMART" id="SM01140">
    <property type="entry name" value="Drf_GBD"/>
    <property type="match status" value="1"/>
</dbReference>
<feature type="compositionally biased region" description="Basic and acidic residues" evidence="2">
    <location>
        <begin position="1037"/>
        <end position="1050"/>
    </location>
</feature>
<dbReference type="Gene3D" id="1.10.238.150">
    <property type="entry name" value="Formin, FH3 diaphanous domain"/>
    <property type="match status" value="1"/>
</dbReference>
<feature type="region of interest" description="Disordered" evidence="2">
    <location>
        <begin position="1077"/>
        <end position="1103"/>
    </location>
</feature>
<reference evidence="6" key="2">
    <citation type="submission" date="2025-09" db="UniProtKB">
        <authorList>
            <consortium name="Ensembl"/>
        </authorList>
    </citation>
    <scope>IDENTIFICATION</scope>
</reference>
<dbReference type="InterPro" id="IPR016024">
    <property type="entry name" value="ARM-type_fold"/>
</dbReference>